<dbReference type="Gene3D" id="1.10.3230.30">
    <property type="entry name" value="Phage gp6-like head-tail connector protein"/>
    <property type="match status" value="1"/>
</dbReference>
<comment type="caution">
    <text evidence="1">The sequence shown here is derived from an EMBL/GenBank/DDBJ whole genome shotgun (WGS) entry which is preliminary data.</text>
</comment>
<organism evidence="1 2">
    <name type="scientific">Paraburkholderia dilworthii</name>
    <dbReference type="NCBI Taxonomy" id="948106"/>
    <lineage>
        <taxon>Bacteria</taxon>
        <taxon>Pseudomonadati</taxon>
        <taxon>Pseudomonadota</taxon>
        <taxon>Betaproteobacteria</taxon>
        <taxon>Burkholderiales</taxon>
        <taxon>Burkholderiaceae</taxon>
        <taxon>Paraburkholderia</taxon>
    </lineage>
</organism>
<evidence type="ECO:0000313" key="2">
    <source>
        <dbReference type="Proteomes" id="UP001629367"/>
    </source>
</evidence>
<reference evidence="1 2" key="1">
    <citation type="journal article" date="2024" name="Chem. Sci.">
        <title>Discovery of megapolipeptins by genome mining of a Burkholderiales bacteria collection.</title>
        <authorList>
            <person name="Paulo B.S."/>
            <person name="Recchia M.J.J."/>
            <person name="Lee S."/>
            <person name="Fergusson C.H."/>
            <person name="Romanowski S.B."/>
            <person name="Hernandez A."/>
            <person name="Krull N."/>
            <person name="Liu D.Y."/>
            <person name="Cavanagh H."/>
            <person name="Bos A."/>
            <person name="Gray C.A."/>
            <person name="Murphy B.T."/>
            <person name="Linington R.G."/>
            <person name="Eustaquio A.S."/>
        </authorList>
    </citation>
    <scope>NUCLEOTIDE SEQUENCE [LARGE SCALE GENOMIC DNA]</scope>
    <source>
        <strain evidence="1 2">RL17-335-BIF-A</strain>
    </source>
</reference>
<dbReference type="InterPro" id="IPR006450">
    <property type="entry name" value="Phage_HK97_gp6-like"/>
</dbReference>
<dbReference type="RefSeq" id="WP_408214692.1">
    <property type="nucleotide sequence ID" value="NZ_JAQQBZ010000014.1"/>
</dbReference>
<evidence type="ECO:0000313" key="1">
    <source>
        <dbReference type="EMBL" id="MFM0595335.1"/>
    </source>
</evidence>
<dbReference type="InterPro" id="IPR021146">
    <property type="entry name" value="Phage_gp6-like_head-tail"/>
</dbReference>
<keyword evidence="2" id="KW-1185">Reference proteome</keyword>
<dbReference type="Proteomes" id="UP001629367">
    <property type="component" value="Unassembled WGS sequence"/>
</dbReference>
<protein>
    <submittedName>
        <fullName evidence="1">Head-tail connector protein</fullName>
    </submittedName>
</protein>
<accession>A0ABW9DAW8</accession>
<dbReference type="EMBL" id="JAQQBZ010000014">
    <property type="protein sequence ID" value="MFM0595335.1"/>
    <property type="molecule type" value="Genomic_DNA"/>
</dbReference>
<proteinExistence type="predicted"/>
<sequence length="220" mass="24299">MTFGLSRVTGEAVSEPISLDDAKLHLRVDGTGEDALIGSMITSARTSCERRMQRSILAQSWKLTQSNFAHPWLDRHRAYGVAELVNPNWYLARCHDAPDSIVLPHPPIRAVTSVTYLDTTMQRVTLDPSAYRLAVVGETLALLRPVGGPWPQTAREPDAVIVTYDAGWDDPKQIPAPIISWIKLRIGALYENREEFSAGQPVPELGFADGLLDPYSIPVV</sequence>
<dbReference type="Pfam" id="PF05135">
    <property type="entry name" value="Phage_connect_1"/>
    <property type="match status" value="1"/>
</dbReference>
<name>A0ABW9DAW8_9BURK</name>
<gene>
    <name evidence="1" type="ORF">PQQ68_20130</name>
</gene>
<dbReference type="NCBIfam" id="TIGR01560">
    <property type="entry name" value="put_DNA_pack"/>
    <property type="match status" value="1"/>
</dbReference>
<dbReference type="CDD" id="cd08054">
    <property type="entry name" value="gp6"/>
    <property type="match status" value="1"/>
</dbReference>